<dbReference type="WBParaSite" id="GPUH_0001159901-mRNA-1">
    <property type="protein sequence ID" value="GPUH_0001159901-mRNA-1"/>
    <property type="gene ID" value="GPUH_0001159901"/>
</dbReference>
<dbReference type="SUPFAM" id="SSF48371">
    <property type="entry name" value="ARM repeat"/>
    <property type="match status" value="1"/>
</dbReference>
<protein>
    <submittedName>
        <fullName evidence="3">HECT domain-containing protein</fullName>
    </submittedName>
</protein>
<accession>A0A183DS94</accession>
<proteinExistence type="predicted"/>
<gene>
    <name evidence="1" type="ORF">GPUH_LOCUS11585</name>
</gene>
<dbReference type="EMBL" id="UYRT01078651">
    <property type="protein sequence ID" value="VDN18974.1"/>
    <property type="molecule type" value="Genomic_DNA"/>
</dbReference>
<evidence type="ECO:0000313" key="3">
    <source>
        <dbReference type="WBParaSite" id="GPUH_0001159901-mRNA-1"/>
    </source>
</evidence>
<dbReference type="InterPro" id="IPR016024">
    <property type="entry name" value="ARM-type_fold"/>
</dbReference>
<sequence length="191" mass="21844">MKFNKAITARCILSPVLLDDEELSEEETEFDDDEETMNLIKFNICFPLIDAVLRNEAFAYALRLNTMRLFSSALKGKFIKEDEIQSLPLGSVCLLLLHILATDASELYPLAKASLEAFCELLDRCPEKDSSLIAVLEIIIQRLMDQNDGLRESALMCRFHGIPHYFVHLSFLTSFFQEMGLAFSTTRYLFK</sequence>
<organism evidence="3">
    <name type="scientific">Gongylonema pulchrum</name>
    <dbReference type="NCBI Taxonomy" id="637853"/>
    <lineage>
        <taxon>Eukaryota</taxon>
        <taxon>Metazoa</taxon>
        <taxon>Ecdysozoa</taxon>
        <taxon>Nematoda</taxon>
        <taxon>Chromadorea</taxon>
        <taxon>Rhabditida</taxon>
        <taxon>Spirurina</taxon>
        <taxon>Spiruromorpha</taxon>
        <taxon>Spiruroidea</taxon>
        <taxon>Gongylonematidae</taxon>
        <taxon>Gongylonema</taxon>
    </lineage>
</organism>
<dbReference type="AlphaFoldDB" id="A0A183DS94"/>
<name>A0A183DS94_9BILA</name>
<evidence type="ECO:0000313" key="1">
    <source>
        <dbReference type="EMBL" id="VDN18974.1"/>
    </source>
</evidence>
<reference evidence="3" key="1">
    <citation type="submission" date="2016-06" db="UniProtKB">
        <authorList>
            <consortium name="WormBaseParasite"/>
        </authorList>
    </citation>
    <scope>IDENTIFICATION</scope>
</reference>
<keyword evidence="2" id="KW-1185">Reference proteome</keyword>
<evidence type="ECO:0000313" key="2">
    <source>
        <dbReference type="Proteomes" id="UP000271098"/>
    </source>
</evidence>
<reference evidence="1 2" key="2">
    <citation type="submission" date="2018-11" db="EMBL/GenBank/DDBJ databases">
        <authorList>
            <consortium name="Pathogen Informatics"/>
        </authorList>
    </citation>
    <scope>NUCLEOTIDE SEQUENCE [LARGE SCALE GENOMIC DNA]</scope>
</reference>
<dbReference type="Proteomes" id="UP000271098">
    <property type="component" value="Unassembled WGS sequence"/>
</dbReference>